<dbReference type="EMBL" id="CP051651">
    <property type="protein sequence ID" value="QJD68707.1"/>
    <property type="molecule type" value="Genomic_DNA"/>
</dbReference>
<evidence type="ECO:0000313" key="2">
    <source>
        <dbReference type="EMBL" id="QJD68707.1"/>
    </source>
</evidence>
<keyword evidence="1" id="KW-0732">Signal</keyword>
<evidence type="ECO:0000256" key="1">
    <source>
        <dbReference type="SAM" id="SignalP"/>
    </source>
</evidence>
<dbReference type="RefSeq" id="WP_169706898.1">
    <property type="nucleotide sequence ID" value="NZ_CP051651.1"/>
</dbReference>
<proteinExistence type="predicted"/>
<protein>
    <submittedName>
        <fullName evidence="2">Uncharacterized protein</fullName>
    </submittedName>
</protein>
<dbReference type="Proteomes" id="UP000503498">
    <property type="component" value="Chromosome"/>
</dbReference>
<dbReference type="AlphaFoldDB" id="A0A7Z2VC98"/>
<accession>A0A7Z2VC98</accession>
<feature type="chain" id="PRO_5030629190" evidence="1">
    <location>
        <begin position="26"/>
        <end position="164"/>
    </location>
</feature>
<gene>
    <name evidence="2" type="ORF">HG421_14025</name>
</gene>
<name>A0A7Z2VC98_XANCA</name>
<reference evidence="2 3" key="1">
    <citation type="submission" date="2020-04" db="EMBL/GenBank/DDBJ databases">
        <title>Genome-Wide Identification of 5-Methylcytosine Sites in Bacterial Genomes By High-Throughput Sequencing of MspJI Restriction Fragments.</title>
        <authorList>
            <person name="Wu V."/>
        </authorList>
    </citation>
    <scope>NUCLEOTIDE SEQUENCE [LARGE SCALE GENOMIC DNA]</scope>
    <source>
        <strain evidence="2 3">NEB122</strain>
    </source>
</reference>
<organism evidence="2 3">
    <name type="scientific">Xanthomonas campestris pv. badrii</name>
    <dbReference type="NCBI Taxonomy" id="149696"/>
    <lineage>
        <taxon>Bacteria</taxon>
        <taxon>Pseudomonadati</taxon>
        <taxon>Pseudomonadota</taxon>
        <taxon>Gammaproteobacteria</taxon>
        <taxon>Lysobacterales</taxon>
        <taxon>Lysobacteraceae</taxon>
        <taxon>Xanthomonas</taxon>
    </lineage>
</organism>
<reference evidence="2 3" key="2">
    <citation type="submission" date="2020-04" db="EMBL/GenBank/DDBJ databases">
        <authorList>
            <person name="Fomenkov A."/>
            <person name="Anton B.P."/>
            <person name="Roberts R.J."/>
        </authorList>
    </citation>
    <scope>NUCLEOTIDE SEQUENCE [LARGE SCALE GENOMIC DNA]</scope>
    <source>
        <strain evidence="2 3">NEB122</strain>
    </source>
</reference>
<feature type="signal peptide" evidence="1">
    <location>
        <begin position="1"/>
        <end position="25"/>
    </location>
</feature>
<evidence type="ECO:0000313" key="3">
    <source>
        <dbReference type="Proteomes" id="UP000503498"/>
    </source>
</evidence>
<sequence>MLSQLRCLLLIAVAFQAANPNQASAAEKSLDPANLIRGMGEKIPAGGKNISLSPLFKVYSFEKDGLKYVQINSLKDEVLTVIVVTPGAQQQLPLGSAAETPMVVVDDANAKPLGMVTASATCPCSSQVVYDDAYVRIVVVYGANGEYIQTITINKGRTPSPPAT</sequence>